<evidence type="ECO:0000256" key="1">
    <source>
        <dbReference type="ARBA" id="ARBA00022475"/>
    </source>
</evidence>
<dbReference type="GO" id="GO:0005886">
    <property type="term" value="C:plasma membrane"/>
    <property type="evidence" value="ECO:0007669"/>
    <property type="project" value="UniProtKB-SubCell"/>
</dbReference>
<keyword evidence="4 5" id="KW-0472">Membrane</keyword>
<evidence type="ECO:0000313" key="6">
    <source>
        <dbReference type="EMBL" id="AGK59660.1"/>
    </source>
</evidence>
<feature type="transmembrane region" description="Helical" evidence="5">
    <location>
        <begin position="167"/>
        <end position="189"/>
    </location>
</feature>
<evidence type="ECO:0000256" key="5">
    <source>
        <dbReference type="HAMAP-Rule" id="MF_00189"/>
    </source>
</evidence>
<dbReference type="InterPro" id="IPR006008">
    <property type="entry name" value="YciB"/>
</dbReference>
<reference evidence="6 7" key="1">
    <citation type="journal article" date="2013" name="Genome Announc.">
        <title>Genome sequences for three denitrifying bacterial strains isolated from a uranium- and nitrate-contaminated subsurface environment.</title>
        <authorList>
            <person name="Venkatramanan R."/>
            <person name="Prakash O."/>
            <person name="Woyke T."/>
            <person name="Chain P."/>
            <person name="Goodwin L.A."/>
            <person name="Watson D."/>
            <person name="Brooks S."/>
            <person name="Kostka J.E."/>
            <person name="Green S.J."/>
        </authorList>
    </citation>
    <scope>NUCLEOTIDE SEQUENCE [LARGE SCALE GENOMIC DNA]</scope>
    <source>
        <strain evidence="6 7">1NES1</strain>
    </source>
</reference>
<keyword evidence="1 5" id="KW-1003">Cell membrane</keyword>
<feature type="transmembrane region" description="Helical" evidence="5">
    <location>
        <begin position="68"/>
        <end position="89"/>
    </location>
</feature>
<dbReference type="Proteomes" id="UP000005952">
    <property type="component" value="Chromosome"/>
</dbReference>
<evidence type="ECO:0000256" key="3">
    <source>
        <dbReference type="ARBA" id="ARBA00022989"/>
    </source>
</evidence>
<dbReference type="eggNOG" id="COG2917">
    <property type="taxonomic scope" value="Bacteria"/>
</dbReference>
<dbReference type="KEGG" id="hdt:HYPDE_39958"/>
<evidence type="ECO:0000256" key="4">
    <source>
        <dbReference type="ARBA" id="ARBA00023136"/>
    </source>
</evidence>
<keyword evidence="2 5" id="KW-0812">Transmembrane</keyword>
<comment type="similarity">
    <text evidence="5">Belongs to the YciB family.</text>
</comment>
<evidence type="ECO:0000313" key="7">
    <source>
        <dbReference type="Proteomes" id="UP000005952"/>
    </source>
</evidence>
<keyword evidence="3 5" id="KW-1133">Transmembrane helix</keyword>
<accession>N0BHM8</accession>
<evidence type="ECO:0000256" key="2">
    <source>
        <dbReference type="ARBA" id="ARBA00022692"/>
    </source>
</evidence>
<dbReference type="NCBIfam" id="TIGR00997">
    <property type="entry name" value="ispZ"/>
    <property type="match status" value="1"/>
</dbReference>
<dbReference type="OrthoDB" id="9788219at2"/>
<dbReference type="HAMAP" id="MF_00189">
    <property type="entry name" value="YciB"/>
    <property type="match status" value="1"/>
</dbReference>
<keyword evidence="7" id="KW-1185">Reference proteome</keyword>
<organism evidence="6 7">
    <name type="scientific">Hyphomicrobium denitrificans 1NES1</name>
    <dbReference type="NCBI Taxonomy" id="670307"/>
    <lineage>
        <taxon>Bacteria</taxon>
        <taxon>Pseudomonadati</taxon>
        <taxon>Pseudomonadota</taxon>
        <taxon>Alphaproteobacteria</taxon>
        <taxon>Hyphomicrobiales</taxon>
        <taxon>Hyphomicrobiaceae</taxon>
        <taxon>Hyphomicrobium</taxon>
    </lineage>
</organism>
<keyword evidence="5" id="KW-0997">Cell inner membrane</keyword>
<dbReference type="STRING" id="670307.HYPDE_39958"/>
<comment type="subcellular location">
    <subcellularLocation>
        <location evidence="5">Cell inner membrane</location>
        <topology evidence="5">Multi-pass membrane protein</topology>
    </subcellularLocation>
</comment>
<protein>
    <recommendedName>
        <fullName evidence="5">Inner membrane-spanning protein YciB</fullName>
    </recommendedName>
</protein>
<comment type="function">
    <text evidence="5">Plays a role in cell envelope biogenesis, maintenance of cell envelope integrity and membrane homeostasis.</text>
</comment>
<sequence length="200" mass="22571">MSDENKIVGTEDAQLFDRKQLIKLAVEFGPLLVFFLTNSRYGIYTGTGAFMAATVISLVASRTLLGRIAIMPLITSVFVLVFGGLTLWLQDDHFIKIKPTIVNGLFAAILFSGLATGRLFLKIVFGEVMRLSEDGWRILTLRWALFFVFLALLNEVMWRFFSTDTWVAFKVFGIMPITFVFALCQIGLLKKYEVSTSESR</sequence>
<feature type="transmembrane region" description="Helical" evidence="5">
    <location>
        <begin position="43"/>
        <end position="61"/>
    </location>
</feature>
<dbReference type="AlphaFoldDB" id="N0BHM8"/>
<dbReference type="HOGENOM" id="CLU_089554_1_1_5"/>
<dbReference type="PANTHER" id="PTHR36917:SF1">
    <property type="entry name" value="INNER MEMBRANE-SPANNING PROTEIN YCIB"/>
    <property type="match status" value="1"/>
</dbReference>
<gene>
    <name evidence="5" type="primary">yciB</name>
    <name evidence="6" type="ORF">HYPDE_39958</name>
</gene>
<dbReference type="NCBIfam" id="NF001323">
    <property type="entry name" value="PRK00259.1-1"/>
    <property type="match status" value="1"/>
</dbReference>
<proteinExistence type="inferred from homology"/>
<dbReference type="Pfam" id="PF04279">
    <property type="entry name" value="IspA"/>
    <property type="match status" value="1"/>
</dbReference>
<feature type="transmembrane region" description="Helical" evidence="5">
    <location>
        <begin position="141"/>
        <end position="161"/>
    </location>
</feature>
<name>N0BHM8_9HYPH</name>
<dbReference type="EMBL" id="CP005587">
    <property type="protein sequence ID" value="AGK59660.1"/>
    <property type="molecule type" value="Genomic_DNA"/>
</dbReference>
<dbReference type="PANTHER" id="PTHR36917">
    <property type="entry name" value="INTRACELLULAR SEPTATION PROTEIN A-RELATED"/>
    <property type="match status" value="1"/>
</dbReference>
<feature type="transmembrane region" description="Helical" evidence="5">
    <location>
        <begin position="101"/>
        <end position="121"/>
    </location>
</feature>
<dbReference type="RefSeq" id="WP_015599675.1">
    <property type="nucleotide sequence ID" value="NC_021172.1"/>
</dbReference>